<dbReference type="HAMAP" id="MF_00187">
    <property type="entry name" value="FdhD"/>
    <property type="match status" value="1"/>
</dbReference>
<dbReference type="PIRSF" id="PIRSF015626">
    <property type="entry name" value="FdhD"/>
    <property type="match status" value="1"/>
</dbReference>
<dbReference type="NCBIfam" id="TIGR00129">
    <property type="entry name" value="fdhD_narQ"/>
    <property type="match status" value="1"/>
</dbReference>
<evidence type="ECO:0000313" key="5">
    <source>
        <dbReference type="Proteomes" id="UP000070076"/>
    </source>
</evidence>
<dbReference type="PANTHER" id="PTHR30592:SF1">
    <property type="entry name" value="SULFUR CARRIER PROTEIN FDHD"/>
    <property type="match status" value="1"/>
</dbReference>
<reference evidence="4 5" key="1">
    <citation type="journal article" date="2016" name="Sci. Rep.">
        <title>Metabolic traits of an uncultured archaeal lineage -MSBL1- from brine pools of the Red Sea.</title>
        <authorList>
            <person name="Mwirichia R."/>
            <person name="Alam I."/>
            <person name="Rashid M."/>
            <person name="Vinu M."/>
            <person name="Ba-Alawi W."/>
            <person name="Anthony Kamau A."/>
            <person name="Kamanda Ngugi D."/>
            <person name="Goker M."/>
            <person name="Klenk H.P."/>
            <person name="Bajic V."/>
            <person name="Stingl U."/>
        </authorList>
    </citation>
    <scope>NUCLEOTIDE SEQUENCE [LARGE SCALE GENOMIC DNA]</scope>
    <source>
        <strain evidence="4">SCGC-AAA261O19</strain>
    </source>
</reference>
<gene>
    <name evidence="3" type="primary">fdhD</name>
    <name evidence="4" type="ORF">AKJ48_00580</name>
</gene>
<keyword evidence="1 3" id="KW-0963">Cytoplasm</keyword>
<dbReference type="GO" id="GO:0006777">
    <property type="term" value="P:Mo-molybdopterin cofactor biosynthetic process"/>
    <property type="evidence" value="ECO:0007669"/>
    <property type="project" value="UniProtKB-UniRule"/>
</dbReference>
<dbReference type="GO" id="GO:0016783">
    <property type="term" value="F:sulfurtransferase activity"/>
    <property type="evidence" value="ECO:0007669"/>
    <property type="project" value="InterPro"/>
</dbReference>
<organism evidence="4 5">
    <name type="scientific">candidate division MSBL1 archaeon SCGC-AAA261O19</name>
    <dbReference type="NCBI Taxonomy" id="1698277"/>
    <lineage>
        <taxon>Archaea</taxon>
        <taxon>Methanobacteriati</taxon>
        <taxon>Methanobacteriota</taxon>
        <taxon>candidate division MSBL1</taxon>
    </lineage>
</organism>
<evidence type="ECO:0000256" key="3">
    <source>
        <dbReference type="HAMAP-Rule" id="MF_00187"/>
    </source>
</evidence>
<evidence type="ECO:0000256" key="1">
    <source>
        <dbReference type="ARBA" id="ARBA00022490"/>
    </source>
</evidence>
<evidence type="ECO:0000313" key="4">
    <source>
        <dbReference type="EMBL" id="KXB05044.1"/>
    </source>
</evidence>
<comment type="caution">
    <text evidence="3">Lacks conserved residue(s) required for the propagation of feature annotation.</text>
</comment>
<proteinExistence type="inferred from homology"/>
<accession>A0A133VF60</accession>
<name>A0A133VF60_9EURY</name>
<dbReference type="InterPro" id="IPR003786">
    <property type="entry name" value="FdhD"/>
</dbReference>
<dbReference type="Proteomes" id="UP000070076">
    <property type="component" value="Unassembled WGS sequence"/>
</dbReference>
<comment type="caution">
    <text evidence="4">The sequence shown here is derived from an EMBL/GenBank/DDBJ whole genome shotgun (WGS) entry which is preliminary data.</text>
</comment>
<dbReference type="PANTHER" id="PTHR30592">
    <property type="entry name" value="FORMATE DEHYDROGENASE"/>
    <property type="match status" value="1"/>
</dbReference>
<dbReference type="Gene3D" id="3.10.20.10">
    <property type="match status" value="1"/>
</dbReference>
<dbReference type="AlphaFoldDB" id="A0A133VF60"/>
<evidence type="ECO:0000256" key="2">
    <source>
        <dbReference type="ARBA" id="ARBA00023150"/>
    </source>
</evidence>
<dbReference type="Pfam" id="PF02634">
    <property type="entry name" value="FdhD-NarQ"/>
    <property type="match status" value="1"/>
</dbReference>
<dbReference type="Gene3D" id="3.40.140.10">
    <property type="entry name" value="Cytidine Deaminase, domain 2"/>
    <property type="match status" value="1"/>
</dbReference>
<keyword evidence="2 3" id="KW-0501">Molybdenum cofactor biosynthesis</keyword>
<dbReference type="SUPFAM" id="SSF53927">
    <property type="entry name" value="Cytidine deaminase-like"/>
    <property type="match status" value="1"/>
</dbReference>
<comment type="subcellular location">
    <subcellularLocation>
        <location evidence="3">Cytoplasm</location>
    </subcellularLocation>
</comment>
<dbReference type="GO" id="GO:0005737">
    <property type="term" value="C:cytoplasm"/>
    <property type="evidence" value="ECO:0007669"/>
    <property type="project" value="UniProtKB-SubCell"/>
</dbReference>
<comment type="function">
    <text evidence="3">Required for formate dehydrogenase (FDH) activity.</text>
</comment>
<dbReference type="EMBL" id="LHYB01000003">
    <property type="protein sequence ID" value="KXB05044.1"/>
    <property type="molecule type" value="Genomic_DNA"/>
</dbReference>
<comment type="similarity">
    <text evidence="3">Belongs to the FdhD family.</text>
</comment>
<keyword evidence="5" id="KW-1185">Reference proteome</keyword>
<dbReference type="InterPro" id="IPR016193">
    <property type="entry name" value="Cytidine_deaminase-like"/>
</dbReference>
<sequence>MEKEIIRDFESEKISQNELKKALDSVAVEESFDLLVNGTRVASLMITPSDLTELGYGYLLAEGIVESVDQIITVRVKGREIHTFIEGDEKLEELLELRSSGCVGVHWDREEQVFVETDFALTSDLIFRSLRHLETSVYDKTSGSHSASLIGEDGRVLAKTVDVGRHNAYDKIIGKAVTNGIDLSKTMLLSSGRQSAGMVMKAARVGIPIIVTKAAPLSSGIEAARKAGITLACFANNEKIKIFAGSERIKP</sequence>
<protein>
    <recommendedName>
        <fullName evidence="3">Protein FdhD</fullName>
    </recommendedName>
</protein>